<organism evidence="9 10">
    <name type="scientific">Suttonella indologenes</name>
    <dbReference type="NCBI Taxonomy" id="13276"/>
    <lineage>
        <taxon>Bacteria</taxon>
        <taxon>Pseudomonadati</taxon>
        <taxon>Pseudomonadota</taxon>
        <taxon>Gammaproteobacteria</taxon>
        <taxon>Cardiobacteriales</taxon>
        <taxon>Cardiobacteriaceae</taxon>
        <taxon>Suttonella</taxon>
    </lineage>
</organism>
<dbReference type="InterPro" id="IPR004680">
    <property type="entry name" value="Cit_transptr-like_dom"/>
</dbReference>
<keyword evidence="5 7" id="KW-1133">Transmembrane helix</keyword>
<dbReference type="PROSITE" id="PS51202">
    <property type="entry name" value="RCK_C"/>
    <property type="match status" value="1"/>
</dbReference>
<accession>A0A380MKY0</accession>
<evidence type="ECO:0000313" key="9">
    <source>
        <dbReference type="EMBL" id="SUO92718.1"/>
    </source>
</evidence>
<feature type="transmembrane region" description="Helical" evidence="7">
    <location>
        <begin position="481"/>
        <end position="509"/>
    </location>
</feature>
<dbReference type="AlphaFoldDB" id="A0A380MKY0"/>
<dbReference type="GO" id="GO:0005886">
    <property type="term" value="C:plasma membrane"/>
    <property type="evidence" value="ECO:0007669"/>
    <property type="project" value="TreeGrafter"/>
</dbReference>
<evidence type="ECO:0000256" key="2">
    <source>
        <dbReference type="ARBA" id="ARBA00022448"/>
    </source>
</evidence>
<feature type="transmembrane region" description="Helical" evidence="7">
    <location>
        <begin position="138"/>
        <end position="157"/>
    </location>
</feature>
<keyword evidence="3 7" id="KW-0812">Transmembrane</keyword>
<dbReference type="Proteomes" id="UP000254575">
    <property type="component" value="Unassembled WGS sequence"/>
</dbReference>
<dbReference type="SUPFAM" id="SSF116726">
    <property type="entry name" value="TrkA C-terminal domain-like"/>
    <property type="match status" value="2"/>
</dbReference>
<feature type="domain" description="RCK C-terminal" evidence="8">
    <location>
        <begin position="205"/>
        <end position="289"/>
    </location>
</feature>
<sequence>MWQSLFETGEWQKWFVLCSIPILLALLILNIVPAALAFTVLAAVYVLLDIVSIPQFLGGFTNTALMTLILLLICSMAVERSQLIQYFSRQMIQQDEKRSFIRLISVSALLSAFINNTAVVAAFLGQIMRQRHIAASRLLIPLSYATILGGITTLVGTSTNMVVNSFVVNAGYEPLKMFSFALVGVPIMLVCLGIVYWRRNHLPNHQPSATDETAAYFLTAAVGAESDLIGKTIKSGGIGQLDGLFLLEIIRDGRLISPVSQFEIIMQGDHLIFAGSLENVQLLQKFKHLQLLGGAANEVLKSNLVEVIITNESELLYSTLEKVDFNNRFHAAVVGIRRGNKRLTGRLDRIPLRVGDALLLAIADTFYRQRTNERNFHILNQNDKHSHTLSKGKSILVALSFVLVILASALEIFSLFKGLLMLLGLYLLTGCLSLDQMRRRFPFDLLLVIGSALVVSKGLETTGAAAMLGQAVMLLSPDNNAYLSLLIIFVLTVLLTEIITNNAAAALAIPLALQTAAALEVSYLPFVMAVTYGASACFLLPFGYQTHLMIYTPGNYRVKDFLRFGWAILFTYAAAALLLIPLIFPFRPTSF</sequence>
<keyword evidence="2" id="KW-0813">Transport</keyword>
<feature type="transmembrane region" description="Helical" evidence="7">
    <location>
        <begin position="20"/>
        <end position="48"/>
    </location>
</feature>
<keyword evidence="10" id="KW-1185">Reference proteome</keyword>
<dbReference type="InterPro" id="IPR006037">
    <property type="entry name" value="RCK_C"/>
</dbReference>
<dbReference type="GO" id="GO:0006813">
    <property type="term" value="P:potassium ion transport"/>
    <property type="evidence" value="ECO:0007669"/>
    <property type="project" value="InterPro"/>
</dbReference>
<dbReference type="PANTHER" id="PTHR43652">
    <property type="entry name" value="BASIC AMINO ACID ANTIPORTER YFCC-RELATED"/>
    <property type="match status" value="1"/>
</dbReference>
<dbReference type="RefSeq" id="WP_115217964.1">
    <property type="nucleotide sequence ID" value="NZ_UHIA01000003.1"/>
</dbReference>
<feature type="transmembrane region" description="Helical" evidence="7">
    <location>
        <begin position="521"/>
        <end position="544"/>
    </location>
</feature>
<proteinExistence type="predicted"/>
<evidence type="ECO:0000256" key="6">
    <source>
        <dbReference type="ARBA" id="ARBA00023136"/>
    </source>
</evidence>
<evidence type="ECO:0000313" key="10">
    <source>
        <dbReference type="Proteomes" id="UP000254575"/>
    </source>
</evidence>
<keyword evidence="6 7" id="KW-0472">Membrane</keyword>
<protein>
    <submittedName>
        <fullName evidence="9">Na(+)/dicarboxylate symporter</fullName>
    </submittedName>
</protein>
<dbReference type="OrthoDB" id="9809303at2"/>
<evidence type="ECO:0000256" key="3">
    <source>
        <dbReference type="ARBA" id="ARBA00022692"/>
    </source>
</evidence>
<dbReference type="PANTHER" id="PTHR43652:SF2">
    <property type="entry name" value="BASIC AMINO ACID ANTIPORTER YFCC-RELATED"/>
    <property type="match status" value="1"/>
</dbReference>
<comment type="subcellular location">
    <subcellularLocation>
        <location evidence="1">Membrane</location>
        <topology evidence="1">Multi-pass membrane protein</topology>
    </subcellularLocation>
</comment>
<dbReference type="GO" id="GO:0008324">
    <property type="term" value="F:monoatomic cation transmembrane transporter activity"/>
    <property type="evidence" value="ECO:0007669"/>
    <property type="project" value="InterPro"/>
</dbReference>
<evidence type="ECO:0000256" key="1">
    <source>
        <dbReference type="ARBA" id="ARBA00004141"/>
    </source>
</evidence>
<name>A0A380MKY0_9GAMM</name>
<reference evidence="9 10" key="1">
    <citation type="submission" date="2018-06" db="EMBL/GenBank/DDBJ databases">
        <authorList>
            <consortium name="Pathogen Informatics"/>
            <person name="Doyle S."/>
        </authorList>
    </citation>
    <scope>NUCLEOTIDE SEQUENCE [LARGE SCALE GENOMIC DNA]</scope>
    <source>
        <strain evidence="9 10">NCTC10717</strain>
    </source>
</reference>
<feature type="transmembrane region" description="Helical" evidence="7">
    <location>
        <begin position="177"/>
        <end position="197"/>
    </location>
</feature>
<evidence type="ECO:0000256" key="5">
    <source>
        <dbReference type="ARBA" id="ARBA00022989"/>
    </source>
</evidence>
<dbReference type="InterPro" id="IPR051679">
    <property type="entry name" value="DASS-Related_Transporters"/>
</dbReference>
<feature type="transmembrane region" description="Helical" evidence="7">
    <location>
        <begin position="564"/>
        <end position="584"/>
    </location>
</feature>
<evidence type="ECO:0000256" key="7">
    <source>
        <dbReference type="SAM" id="Phobius"/>
    </source>
</evidence>
<dbReference type="InterPro" id="IPR036721">
    <property type="entry name" value="RCK_C_sf"/>
</dbReference>
<feature type="transmembrane region" description="Helical" evidence="7">
    <location>
        <begin position="394"/>
        <end position="410"/>
    </location>
</feature>
<evidence type="ECO:0000256" key="4">
    <source>
        <dbReference type="ARBA" id="ARBA00022737"/>
    </source>
</evidence>
<keyword evidence="4" id="KW-0677">Repeat</keyword>
<dbReference type="EMBL" id="UHIA01000003">
    <property type="protein sequence ID" value="SUO92718.1"/>
    <property type="molecule type" value="Genomic_DNA"/>
</dbReference>
<dbReference type="Gene3D" id="3.30.70.1450">
    <property type="entry name" value="Regulator of K+ conductance, C-terminal domain"/>
    <property type="match status" value="2"/>
</dbReference>
<gene>
    <name evidence="9" type="primary">sdcS_2</name>
    <name evidence="9" type="ORF">NCTC10717_00702</name>
</gene>
<feature type="transmembrane region" description="Helical" evidence="7">
    <location>
        <begin position="60"/>
        <end position="78"/>
    </location>
</feature>
<dbReference type="Pfam" id="PF03600">
    <property type="entry name" value="CitMHS"/>
    <property type="match status" value="1"/>
</dbReference>
<feature type="transmembrane region" description="Helical" evidence="7">
    <location>
        <begin position="100"/>
        <end position="126"/>
    </location>
</feature>
<feature type="transmembrane region" description="Helical" evidence="7">
    <location>
        <begin position="446"/>
        <end position="469"/>
    </location>
</feature>
<dbReference type="Pfam" id="PF02080">
    <property type="entry name" value="TrkA_C"/>
    <property type="match status" value="1"/>
</dbReference>
<evidence type="ECO:0000259" key="8">
    <source>
        <dbReference type="PROSITE" id="PS51202"/>
    </source>
</evidence>